<dbReference type="InterPro" id="IPR005064">
    <property type="entry name" value="BUG"/>
</dbReference>
<reference evidence="3 4" key="1">
    <citation type="submission" date="2021-06" db="EMBL/GenBank/DDBJ databases">
        <authorList>
            <person name="Lee D.H."/>
        </authorList>
    </citation>
    <scope>NUCLEOTIDE SEQUENCE [LARGE SCALE GENOMIC DNA]</scope>
    <source>
        <strain evidence="3 4">MMS21-HV4-11</strain>
    </source>
</reference>
<sequence>MTTKKIGRRTSILMTGAALATPLAPSVRAQQTGLPDKPLKILVGFPAGGGTDVMARMLAEPLKQRTGRNVIIDNKAGASGTIAIGDLKSAGTDGTTIAYVPSATIVQKLTMPAVPFDPMTDIAPITLAGTVQTAFCVSPTIGVNNLKEYVEWLKKNPTRASFGTTALGSFTHFFGVMAGKAVGIPLEPIPYRGAAPLVADLQGGHIAAGCGGITDFLEHHRAGKVKVIFTSGVKPTTSAPEIPTITQLGYPQLSILGWYVFFAPPKTPAPLIDAWGKELKAVLAIPEIQKKLVELGLDVETSTPAQVTERMTTDLARWKTIIDSIGYKPQG</sequence>
<dbReference type="Pfam" id="PF03401">
    <property type="entry name" value="TctC"/>
    <property type="match status" value="1"/>
</dbReference>
<evidence type="ECO:0000313" key="4">
    <source>
        <dbReference type="Proteomes" id="UP000727907"/>
    </source>
</evidence>
<dbReference type="RefSeq" id="WP_216964099.1">
    <property type="nucleotide sequence ID" value="NZ_JAHOPB010000002.1"/>
</dbReference>
<keyword evidence="4" id="KW-1185">Reference proteome</keyword>
<dbReference type="PIRSF" id="PIRSF017082">
    <property type="entry name" value="YflP"/>
    <property type="match status" value="1"/>
</dbReference>
<dbReference type="PANTHER" id="PTHR42928:SF5">
    <property type="entry name" value="BLR1237 PROTEIN"/>
    <property type="match status" value="1"/>
</dbReference>
<evidence type="ECO:0000256" key="1">
    <source>
        <dbReference type="ARBA" id="ARBA00006987"/>
    </source>
</evidence>
<accession>A0ABS6IMG6</accession>
<protein>
    <recommendedName>
        <fullName evidence="5">Tripartite tricarboxylate transporter family receptor</fullName>
    </recommendedName>
</protein>
<name>A0ABS6IMG6_9HYPH</name>
<evidence type="ECO:0000313" key="3">
    <source>
        <dbReference type="EMBL" id="MBU8875783.1"/>
    </source>
</evidence>
<gene>
    <name evidence="3" type="ORF">KQ910_18560</name>
</gene>
<evidence type="ECO:0000256" key="2">
    <source>
        <dbReference type="SAM" id="SignalP"/>
    </source>
</evidence>
<proteinExistence type="inferred from homology"/>
<comment type="similarity">
    <text evidence="1">Belongs to the UPF0065 (bug) family.</text>
</comment>
<dbReference type="Proteomes" id="UP000727907">
    <property type="component" value="Unassembled WGS sequence"/>
</dbReference>
<feature type="signal peptide" evidence="2">
    <location>
        <begin position="1"/>
        <end position="20"/>
    </location>
</feature>
<evidence type="ECO:0008006" key="5">
    <source>
        <dbReference type="Google" id="ProtNLM"/>
    </source>
</evidence>
<dbReference type="EMBL" id="JAHOPB010000002">
    <property type="protein sequence ID" value="MBU8875783.1"/>
    <property type="molecule type" value="Genomic_DNA"/>
</dbReference>
<dbReference type="PANTHER" id="PTHR42928">
    <property type="entry name" value="TRICARBOXYLATE-BINDING PROTEIN"/>
    <property type="match status" value="1"/>
</dbReference>
<keyword evidence="2" id="KW-0732">Signal</keyword>
<organism evidence="3 4">
    <name type="scientific">Reyranella humidisoli</name>
    <dbReference type="NCBI Taxonomy" id="2849149"/>
    <lineage>
        <taxon>Bacteria</taxon>
        <taxon>Pseudomonadati</taxon>
        <taxon>Pseudomonadota</taxon>
        <taxon>Alphaproteobacteria</taxon>
        <taxon>Hyphomicrobiales</taxon>
        <taxon>Reyranellaceae</taxon>
        <taxon>Reyranella</taxon>
    </lineage>
</organism>
<comment type="caution">
    <text evidence="3">The sequence shown here is derived from an EMBL/GenBank/DDBJ whole genome shotgun (WGS) entry which is preliminary data.</text>
</comment>
<feature type="chain" id="PRO_5046387046" description="Tripartite tricarboxylate transporter family receptor" evidence="2">
    <location>
        <begin position="21"/>
        <end position="331"/>
    </location>
</feature>